<feature type="signal peptide" evidence="1">
    <location>
        <begin position="1"/>
        <end position="35"/>
    </location>
</feature>
<protein>
    <submittedName>
        <fullName evidence="2">Uncharacterized protein</fullName>
    </submittedName>
</protein>
<dbReference type="OrthoDB" id="9889323at2"/>
<feature type="chain" id="PRO_5032997562" evidence="1">
    <location>
        <begin position="36"/>
        <end position="63"/>
    </location>
</feature>
<keyword evidence="3" id="KW-1185">Reference proteome</keyword>
<evidence type="ECO:0000313" key="3">
    <source>
        <dbReference type="Proteomes" id="UP000470384"/>
    </source>
</evidence>
<gene>
    <name evidence="2" type="ORF">GTQ45_06475</name>
</gene>
<comment type="caution">
    <text evidence="2">The sequence shown here is derived from an EMBL/GenBank/DDBJ whole genome shotgun (WGS) entry which is preliminary data.</text>
</comment>
<dbReference type="EMBL" id="WXYQ01000005">
    <property type="protein sequence ID" value="NBG95374.1"/>
    <property type="molecule type" value="Genomic_DNA"/>
</dbReference>
<dbReference type="RefSeq" id="WP_027844301.1">
    <property type="nucleotide sequence ID" value="NZ_BMHN01000001.1"/>
</dbReference>
<name>A0A845QA81_9HYPH</name>
<organism evidence="2 3">
    <name type="scientific">Pyruvatibacter mobilis</name>
    <dbReference type="NCBI Taxonomy" id="1712261"/>
    <lineage>
        <taxon>Bacteria</taxon>
        <taxon>Pseudomonadati</taxon>
        <taxon>Pseudomonadota</taxon>
        <taxon>Alphaproteobacteria</taxon>
        <taxon>Hyphomicrobiales</taxon>
        <taxon>Parvibaculaceae</taxon>
        <taxon>Pyruvatibacter</taxon>
    </lineage>
</organism>
<accession>A0A845QA81</accession>
<dbReference type="GeneID" id="300655162"/>
<evidence type="ECO:0000256" key="1">
    <source>
        <dbReference type="SAM" id="SignalP"/>
    </source>
</evidence>
<evidence type="ECO:0000313" key="2">
    <source>
        <dbReference type="EMBL" id="NBG95374.1"/>
    </source>
</evidence>
<reference evidence="2 3" key="1">
    <citation type="journal article" date="2016" name="Int. J. Syst. Evol. Microbiol.">
        <title>Pyruvatibacter mobilis gen. nov., sp. nov., a marine bacterium from the culture broth of Picochlorum sp. 122.</title>
        <authorList>
            <person name="Wang G."/>
            <person name="Tang M."/>
            <person name="Wu H."/>
            <person name="Dai S."/>
            <person name="Li T."/>
            <person name="Chen C."/>
            <person name="He H."/>
            <person name="Fan J."/>
            <person name="Xiang W."/>
            <person name="Li X."/>
        </authorList>
    </citation>
    <scope>NUCLEOTIDE SEQUENCE [LARGE SCALE GENOMIC DNA]</scope>
    <source>
        <strain evidence="2 3">GYP-11</strain>
    </source>
</reference>
<keyword evidence="1" id="KW-0732">Signal</keyword>
<dbReference type="AlphaFoldDB" id="A0A845QA81"/>
<sequence>MSKRMMFSSPKRRAPRLSTLIVGAALMCTTGAAFAAGLHVGVTYGGSYDTPRVIVSAASLAGE</sequence>
<proteinExistence type="predicted"/>
<dbReference type="Proteomes" id="UP000470384">
    <property type="component" value="Unassembled WGS sequence"/>
</dbReference>